<comment type="caution">
    <text evidence="2">The sequence shown here is derived from an EMBL/GenBank/DDBJ whole genome shotgun (WGS) entry which is preliminary data.</text>
</comment>
<feature type="signal peptide" evidence="1">
    <location>
        <begin position="1"/>
        <end position="33"/>
    </location>
</feature>
<dbReference type="RefSeq" id="WP_315586418.1">
    <property type="nucleotide sequence ID" value="NZ_JAVXUR010000003.1"/>
</dbReference>
<proteinExistence type="predicted"/>
<dbReference type="EMBL" id="JAVXUR010000003">
    <property type="protein sequence ID" value="MDT8879694.1"/>
    <property type="molecule type" value="Genomic_DNA"/>
</dbReference>
<gene>
    <name evidence="2" type="ORF">RSO68_09435</name>
</gene>
<dbReference type="SUPFAM" id="SSF56935">
    <property type="entry name" value="Porins"/>
    <property type="match status" value="1"/>
</dbReference>
<keyword evidence="1" id="KW-0732">Signal</keyword>
<evidence type="ECO:0000313" key="3">
    <source>
        <dbReference type="Proteomes" id="UP001255917"/>
    </source>
</evidence>
<protein>
    <recommendedName>
        <fullName evidence="4">MetA-pathway of phenol degradation</fullName>
    </recommendedName>
</protein>
<evidence type="ECO:0000313" key="2">
    <source>
        <dbReference type="EMBL" id="MDT8879694.1"/>
    </source>
</evidence>
<evidence type="ECO:0008006" key="4">
    <source>
        <dbReference type="Google" id="ProtNLM"/>
    </source>
</evidence>
<organism evidence="2 3">
    <name type="scientific">Halomonas saccharevitans</name>
    <dbReference type="NCBI Taxonomy" id="416872"/>
    <lineage>
        <taxon>Bacteria</taxon>
        <taxon>Pseudomonadati</taxon>
        <taxon>Pseudomonadota</taxon>
        <taxon>Gammaproteobacteria</taxon>
        <taxon>Oceanospirillales</taxon>
        <taxon>Halomonadaceae</taxon>
        <taxon>Halomonas</taxon>
    </lineage>
</organism>
<keyword evidence="3" id="KW-1185">Reference proteome</keyword>
<evidence type="ECO:0000256" key="1">
    <source>
        <dbReference type="SAM" id="SignalP"/>
    </source>
</evidence>
<name>A0ABU3NET2_9GAMM</name>
<accession>A0ABU3NET2</accession>
<dbReference type="Proteomes" id="UP001255917">
    <property type="component" value="Unassembled WGS sequence"/>
</dbReference>
<feature type="chain" id="PRO_5047533812" description="MetA-pathway of phenol degradation" evidence="1">
    <location>
        <begin position="34"/>
        <end position="364"/>
    </location>
</feature>
<reference evidence="3" key="1">
    <citation type="submission" date="2023-07" db="EMBL/GenBank/DDBJ databases">
        <title>Substrates and metabolic shifts associated with increased methane emissions in unrestored hypersaline salterns.</title>
        <authorList>
            <person name="Bueno De Mesquita C.P."/>
            <person name="Tringe S.G."/>
        </authorList>
    </citation>
    <scope>NUCLEOTIDE SEQUENCE [LARGE SCALE GENOMIC DNA]</scope>
    <source>
        <strain evidence="3">I4</strain>
    </source>
</reference>
<sequence length="364" mass="38967">MPDNNVYNNLQSAACRGSALLLLAATISPLAVAQGGAGDERIREAQPSQSVKDVLREEHALFSRRLTIEPGISYSYSDRSELGLSGFLALDAIFLGNISVDNVESHTTTFDLTARYGITDRLEVQLAIPYVYRNSRYETGGAGGNPDAPVDATVEQGRLGDVSAGVYYRVLPEAEVRPDVVWNLSVRAPTGKHPYDIRTTTIDRGDGELENLTVPKDLPSGNGVWGVSTGLSFLKTVDPAIIFANVGYTHNIERSFDDISSGEEAVPGDVNLGDTISLGFGTAFALNQRFSLSMSLSHQHSFETKITSGGREQEVIGSGANAASVNFGATYGLTDSTSIVTNVGVGMTDDAPDFTLDFRVPFQM</sequence>